<accession>A0A9Q3GMN5</accession>
<comment type="caution">
    <text evidence="1">The sequence shown here is derived from an EMBL/GenBank/DDBJ whole genome shotgun (WGS) entry which is preliminary data.</text>
</comment>
<organism evidence="1 2">
    <name type="scientific">Austropuccinia psidii MF-1</name>
    <dbReference type="NCBI Taxonomy" id="1389203"/>
    <lineage>
        <taxon>Eukaryota</taxon>
        <taxon>Fungi</taxon>
        <taxon>Dikarya</taxon>
        <taxon>Basidiomycota</taxon>
        <taxon>Pucciniomycotina</taxon>
        <taxon>Pucciniomycetes</taxon>
        <taxon>Pucciniales</taxon>
        <taxon>Sphaerophragmiaceae</taxon>
        <taxon>Austropuccinia</taxon>
    </lineage>
</organism>
<proteinExistence type="predicted"/>
<gene>
    <name evidence="1" type="ORF">O181_012826</name>
</gene>
<sequence length="125" mass="14019">MASCKPVLTLLPSNEHLQSPSPKEVSELKSLHVNYQSAIGSINYLSTATRAYLAFSVRSRSQFLKKPGIKNWKAFLNVLQYLQGTQDMGLVFGKAGRFQIAAYSEADWRNCKPPEINHQLLGHLQ</sequence>
<protein>
    <submittedName>
        <fullName evidence="1">Uncharacterized protein</fullName>
    </submittedName>
</protein>
<keyword evidence="2" id="KW-1185">Reference proteome</keyword>
<dbReference type="PANTHER" id="PTHR11439:SF467">
    <property type="entry name" value="INTEGRASE CATALYTIC DOMAIN-CONTAINING PROTEIN"/>
    <property type="match status" value="1"/>
</dbReference>
<reference evidence="1" key="1">
    <citation type="submission" date="2021-03" db="EMBL/GenBank/DDBJ databases">
        <title>Draft genome sequence of rust myrtle Austropuccinia psidii MF-1, a brazilian biotype.</title>
        <authorList>
            <person name="Quecine M.C."/>
            <person name="Pachon D.M.R."/>
            <person name="Bonatelli M.L."/>
            <person name="Correr F.H."/>
            <person name="Franceschini L.M."/>
            <person name="Leite T.F."/>
            <person name="Margarido G.R.A."/>
            <person name="Almeida C.A."/>
            <person name="Ferrarezi J.A."/>
            <person name="Labate C.A."/>
        </authorList>
    </citation>
    <scope>NUCLEOTIDE SEQUENCE</scope>
    <source>
        <strain evidence="1">MF-1</strain>
    </source>
</reference>
<dbReference type="EMBL" id="AVOT02003300">
    <property type="protein sequence ID" value="MBW0473111.1"/>
    <property type="molecule type" value="Genomic_DNA"/>
</dbReference>
<dbReference type="OrthoDB" id="418757at2759"/>
<evidence type="ECO:0000313" key="2">
    <source>
        <dbReference type="Proteomes" id="UP000765509"/>
    </source>
</evidence>
<dbReference type="Proteomes" id="UP000765509">
    <property type="component" value="Unassembled WGS sequence"/>
</dbReference>
<dbReference type="AlphaFoldDB" id="A0A9Q3GMN5"/>
<evidence type="ECO:0000313" key="1">
    <source>
        <dbReference type="EMBL" id="MBW0473111.1"/>
    </source>
</evidence>
<name>A0A9Q3GMN5_9BASI</name>
<dbReference type="PANTHER" id="PTHR11439">
    <property type="entry name" value="GAG-POL-RELATED RETROTRANSPOSON"/>
    <property type="match status" value="1"/>
</dbReference>